<comment type="caution">
    <text evidence="1">The sequence shown here is derived from an EMBL/GenBank/DDBJ whole genome shotgun (WGS) entry which is preliminary data.</text>
</comment>
<accession>A0A8S1VBM9</accession>
<name>A0A8S1VBM9_PAROT</name>
<gene>
    <name evidence="1" type="ORF">POCTA_138.1.T0640261</name>
</gene>
<evidence type="ECO:0000313" key="2">
    <source>
        <dbReference type="Proteomes" id="UP000683925"/>
    </source>
</evidence>
<protein>
    <submittedName>
        <fullName evidence="1">Uncharacterized protein</fullName>
    </submittedName>
</protein>
<organism evidence="1 2">
    <name type="scientific">Paramecium octaurelia</name>
    <dbReference type="NCBI Taxonomy" id="43137"/>
    <lineage>
        <taxon>Eukaryota</taxon>
        <taxon>Sar</taxon>
        <taxon>Alveolata</taxon>
        <taxon>Ciliophora</taxon>
        <taxon>Intramacronucleata</taxon>
        <taxon>Oligohymenophorea</taxon>
        <taxon>Peniculida</taxon>
        <taxon>Parameciidae</taxon>
        <taxon>Paramecium</taxon>
    </lineage>
</organism>
<evidence type="ECO:0000313" key="1">
    <source>
        <dbReference type="EMBL" id="CAD8174968.1"/>
    </source>
</evidence>
<dbReference type="EMBL" id="CAJJDP010000063">
    <property type="protein sequence ID" value="CAD8174968.1"/>
    <property type="molecule type" value="Genomic_DNA"/>
</dbReference>
<proteinExistence type="predicted"/>
<reference evidence="1" key="1">
    <citation type="submission" date="2021-01" db="EMBL/GenBank/DDBJ databases">
        <authorList>
            <consortium name="Genoscope - CEA"/>
            <person name="William W."/>
        </authorList>
    </citation>
    <scope>NUCLEOTIDE SEQUENCE</scope>
</reference>
<sequence length="84" mass="10292">MLQLLKLKCYTYGFTFRNICQNSLYYRCVRRYQSILMIASQRNYIINAKMISWRKSYTIPEIHQQKQMNDCIQQQQILDVIELF</sequence>
<dbReference type="Proteomes" id="UP000683925">
    <property type="component" value="Unassembled WGS sequence"/>
</dbReference>
<keyword evidence="2" id="KW-1185">Reference proteome</keyword>
<dbReference type="AlphaFoldDB" id="A0A8S1VBM9"/>